<evidence type="ECO:0000259" key="10">
    <source>
        <dbReference type="Pfam" id="PF01965"/>
    </source>
</evidence>
<evidence type="ECO:0000256" key="1">
    <source>
        <dbReference type="ARBA" id="ARBA00004412"/>
    </source>
</evidence>
<dbReference type="InterPro" id="IPR050325">
    <property type="entry name" value="Prot/Nucl_acid_deglycase"/>
</dbReference>
<keyword evidence="4" id="KW-0732">Signal</keyword>
<dbReference type="PANTHER" id="PTHR48094">
    <property type="entry name" value="PROTEIN/NUCLEIC ACID DEGLYCASE DJ-1-RELATED"/>
    <property type="match status" value="1"/>
</dbReference>
<evidence type="ECO:0000256" key="6">
    <source>
        <dbReference type="ARBA" id="ARBA00039189"/>
    </source>
</evidence>
<sequence>MEKKILFIATNVDELEDGQKTGLWLQEFVEPATECKQAGFDVTGASIKGGRIPIDPNSYSNELPRVWDGVMEPIHDTEKLENIELNDYAGVFFTGGHGTMLDFPNQKVIHSVLQHFIDEDKVIGAVCHGVAAFIGAKDSSGNPYTKGKTITGFSTKEEQEMDFTDKVPFLLEDQLKEEGANFHTADPFEEHVEEDGKLVTGQNPQSSLAAAEAFLKKLT</sequence>
<comment type="subcellular location">
    <subcellularLocation>
        <location evidence="1">Early endosome</location>
    </subcellularLocation>
    <subcellularLocation>
        <location evidence="2">Secreted</location>
    </subcellularLocation>
</comment>
<protein>
    <recommendedName>
        <fullName evidence="6">Glutamine amidotransferase-like class 1 domain-containing protein 1</fullName>
    </recommendedName>
    <alternativeName>
        <fullName evidence="8">Ferry endosomal RAB5 effector complex subunit 5</fullName>
    </alternativeName>
    <alternativeName>
        <fullName evidence="7">Parkinson disease 7 domain-containing protein 1</fullName>
    </alternativeName>
</protein>
<dbReference type="SUPFAM" id="SSF52317">
    <property type="entry name" value="Class I glutamine amidotransferase-like"/>
    <property type="match status" value="1"/>
</dbReference>
<reference evidence="11 12" key="1">
    <citation type="submission" date="2022-04" db="EMBL/GenBank/DDBJ databases">
        <title>Halobacillus sp. isolated from saltern.</title>
        <authorList>
            <person name="Won M."/>
            <person name="Lee C.-M."/>
            <person name="Woen H.-Y."/>
            <person name="Kwon S.-W."/>
        </authorList>
    </citation>
    <scope>NUCLEOTIDE SEQUENCE [LARGE SCALE GENOMIC DNA]</scope>
    <source>
        <strain evidence="11 12">SSTM10-2</strain>
    </source>
</reference>
<evidence type="ECO:0000256" key="8">
    <source>
        <dbReference type="ARBA" id="ARBA00044823"/>
    </source>
</evidence>
<evidence type="ECO:0000313" key="11">
    <source>
        <dbReference type="EMBL" id="UOQ95047.1"/>
    </source>
</evidence>
<keyword evidence="11" id="KW-0315">Glutamine amidotransferase</keyword>
<keyword evidence="5" id="KW-0967">Endosome</keyword>
<keyword evidence="12" id="KW-1185">Reference proteome</keyword>
<name>A0ABY4H7U7_9BACI</name>
<evidence type="ECO:0000256" key="9">
    <source>
        <dbReference type="ARBA" id="ARBA00045408"/>
    </source>
</evidence>
<gene>
    <name evidence="11" type="ORF">MUO14_09015</name>
</gene>
<evidence type="ECO:0000256" key="3">
    <source>
        <dbReference type="ARBA" id="ARBA00022525"/>
    </source>
</evidence>
<dbReference type="InterPro" id="IPR002818">
    <property type="entry name" value="DJ-1/PfpI"/>
</dbReference>
<dbReference type="Gene3D" id="3.40.50.880">
    <property type="match status" value="1"/>
</dbReference>
<dbReference type="RefSeq" id="WP_244754902.1">
    <property type="nucleotide sequence ID" value="NZ_CP095074.1"/>
</dbReference>
<evidence type="ECO:0000256" key="4">
    <source>
        <dbReference type="ARBA" id="ARBA00022729"/>
    </source>
</evidence>
<dbReference type="Proteomes" id="UP000831880">
    <property type="component" value="Chromosome"/>
</dbReference>
<dbReference type="InterPro" id="IPR029062">
    <property type="entry name" value="Class_I_gatase-like"/>
</dbReference>
<evidence type="ECO:0000256" key="2">
    <source>
        <dbReference type="ARBA" id="ARBA00004613"/>
    </source>
</evidence>
<dbReference type="EMBL" id="CP095074">
    <property type="protein sequence ID" value="UOQ95047.1"/>
    <property type="molecule type" value="Genomic_DNA"/>
</dbReference>
<dbReference type="Pfam" id="PF01965">
    <property type="entry name" value="DJ-1_PfpI"/>
    <property type="match status" value="1"/>
</dbReference>
<dbReference type="CDD" id="cd03141">
    <property type="entry name" value="GATase1_Hsp31_like"/>
    <property type="match status" value="1"/>
</dbReference>
<proteinExistence type="predicted"/>
<comment type="function">
    <text evidence="9">Component of the FERRY complex (Five-subunit Endosomal Rab5 and RNA/ribosome intermediary). The FERRY complex directly interacts with mRNAs and RAB5A, and functions as a RAB5A effector involved in the localization and the distribution of specific mRNAs most likely by mediating their endosomal transport. The complex recruits mRNAs and ribosomes to early endosomes through direct mRNA-interaction.</text>
</comment>
<feature type="domain" description="DJ-1/PfpI" evidence="10">
    <location>
        <begin position="27"/>
        <end position="216"/>
    </location>
</feature>
<evidence type="ECO:0000313" key="12">
    <source>
        <dbReference type="Proteomes" id="UP000831880"/>
    </source>
</evidence>
<dbReference type="PANTHER" id="PTHR48094:SF18">
    <property type="entry name" value="GLUTAMINE AMIDOTRANSFERASE-LIKE CLASS 1 DOMAIN-CONTAINING PROTEIN 1"/>
    <property type="match status" value="1"/>
</dbReference>
<accession>A0ABY4H7U7</accession>
<organism evidence="11 12">
    <name type="scientific">Halobacillus shinanisalinarum</name>
    <dbReference type="NCBI Taxonomy" id="2932258"/>
    <lineage>
        <taxon>Bacteria</taxon>
        <taxon>Bacillati</taxon>
        <taxon>Bacillota</taxon>
        <taxon>Bacilli</taxon>
        <taxon>Bacillales</taxon>
        <taxon>Bacillaceae</taxon>
        <taxon>Halobacillus</taxon>
    </lineage>
</organism>
<evidence type="ECO:0000256" key="5">
    <source>
        <dbReference type="ARBA" id="ARBA00022753"/>
    </source>
</evidence>
<evidence type="ECO:0000256" key="7">
    <source>
        <dbReference type="ARBA" id="ARBA00042130"/>
    </source>
</evidence>
<keyword evidence="3" id="KW-0964">Secreted</keyword>